<evidence type="ECO:0000313" key="1">
    <source>
        <dbReference type="EMBL" id="UYV68085.1"/>
    </source>
</evidence>
<reference evidence="1 2" key="1">
    <citation type="submission" date="2022-01" db="EMBL/GenBank/DDBJ databases">
        <title>A chromosomal length assembly of Cordylochernes scorpioides.</title>
        <authorList>
            <person name="Zeh D."/>
            <person name="Zeh J."/>
        </authorList>
    </citation>
    <scope>NUCLEOTIDE SEQUENCE [LARGE SCALE GENOMIC DNA]</scope>
    <source>
        <strain evidence="1">IN4F17</strain>
        <tissue evidence="1">Whole Body</tissue>
    </source>
</reference>
<dbReference type="InterPro" id="IPR027417">
    <property type="entry name" value="P-loop_NTPase"/>
</dbReference>
<dbReference type="PANTHER" id="PTHR23274">
    <property type="entry name" value="DNA HELICASE-RELATED"/>
    <property type="match status" value="1"/>
</dbReference>
<gene>
    <name evidence="1" type="ORF">LAZ67_5003007</name>
</gene>
<dbReference type="PANTHER" id="PTHR23274:SF51">
    <property type="entry name" value="OS03G0423850 PROTEIN"/>
    <property type="match status" value="1"/>
</dbReference>
<evidence type="ECO:0000313" key="2">
    <source>
        <dbReference type="Proteomes" id="UP001235939"/>
    </source>
</evidence>
<name>A0ABY6KLQ0_9ARAC</name>
<dbReference type="EMBL" id="CP092867">
    <property type="protein sequence ID" value="UYV68085.1"/>
    <property type="molecule type" value="Genomic_DNA"/>
</dbReference>
<dbReference type="Gene3D" id="3.40.50.300">
    <property type="entry name" value="P-loop containing nucleotide triphosphate hydrolases"/>
    <property type="match status" value="1"/>
</dbReference>
<sequence length="75" mass="8732">MAEILTFPLRLAFAMTINKAQGQTFDRVGLLLQEPVFMHGQLYVAFSRVRTFDSIRVKLNLRIYKTRNVVFDEVP</sequence>
<dbReference type="Proteomes" id="UP001235939">
    <property type="component" value="Chromosome 05"/>
</dbReference>
<organism evidence="1 2">
    <name type="scientific">Cordylochernes scorpioides</name>
    <dbReference type="NCBI Taxonomy" id="51811"/>
    <lineage>
        <taxon>Eukaryota</taxon>
        <taxon>Metazoa</taxon>
        <taxon>Ecdysozoa</taxon>
        <taxon>Arthropoda</taxon>
        <taxon>Chelicerata</taxon>
        <taxon>Arachnida</taxon>
        <taxon>Pseudoscorpiones</taxon>
        <taxon>Cheliferoidea</taxon>
        <taxon>Chernetidae</taxon>
        <taxon>Cordylochernes</taxon>
    </lineage>
</organism>
<protein>
    <submittedName>
        <fullName evidence="1">Uncharacterized protein</fullName>
    </submittedName>
</protein>
<dbReference type="SUPFAM" id="SSF52540">
    <property type="entry name" value="P-loop containing nucleoside triphosphate hydrolases"/>
    <property type="match status" value="1"/>
</dbReference>
<keyword evidence="2" id="KW-1185">Reference proteome</keyword>
<accession>A0ABY6KLQ0</accession>
<dbReference type="CDD" id="cd18809">
    <property type="entry name" value="SF1_C_RecD"/>
    <property type="match status" value="1"/>
</dbReference>
<proteinExistence type="predicted"/>